<feature type="domain" description="H15" evidence="8">
    <location>
        <begin position="31"/>
        <end position="76"/>
    </location>
</feature>
<dbReference type="Pfam" id="PF00538">
    <property type="entry name" value="Linker_histone"/>
    <property type="match status" value="1"/>
</dbReference>
<dbReference type="InterPro" id="IPR036390">
    <property type="entry name" value="WH_DNA-bd_sf"/>
</dbReference>
<dbReference type="Gene3D" id="1.10.10.10">
    <property type="entry name" value="Winged helix-like DNA-binding domain superfamily/Winged helix DNA-binding domain"/>
    <property type="match status" value="1"/>
</dbReference>
<evidence type="ECO:0000313" key="10">
    <source>
        <dbReference type="Proteomes" id="UP000230069"/>
    </source>
</evidence>
<reference evidence="9 10" key="1">
    <citation type="submission" date="2017-09" db="EMBL/GenBank/DDBJ databases">
        <title>WGS assembly of Aquilegia coerulea Goldsmith.</title>
        <authorList>
            <person name="Hodges S."/>
            <person name="Kramer E."/>
            <person name="Nordborg M."/>
            <person name="Tomkins J."/>
            <person name="Borevitz J."/>
            <person name="Derieg N."/>
            <person name="Yan J."/>
            <person name="Mihaltcheva S."/>
            <person name="Hayes R.D."/>
            <person name="Rokhsar D."/>
        </authorList>
    </citation>
    <scope>NUCLEOTIDE SEQUENCE [LARGE SCALE GENOMIC DNA]</scope>
    <source>
        <strain evidence="10">cv. Goldsmith</strain>
    </source>
</reference>
<dbReference type="InterPro" id="IPR036388">
    <property type="entry name" value="WH-like_DNA-bd_sf"/>
</dbReference>
<keyword evidence="3 6" id="KW-0158">Chromosome</keyword>
<dbReference type="GO" id="GO:0006334">
    <property type="term" value="P:nucleosome assembly"/>
    <property type="evidence" value="ECO:0007669"/>
    <property type="project" value="InterPro"/>
</dbReference>
<dbReference type="PRINTS" id="PR00624">
    <property type="entry name" value="HISTONEH5"/>
</dbReference>
<keyword evidence="10" id="KW-1185">Reference proteome</keyword>
<evidence type="ECO:0000256" key="6">
    <source>
        <dbReference type="RuleBase" id="RU003894"/>
    </source>
</evidence>
<dbReference type="PANTHER" id="PTHR11467">
    <property type="entry name" value="HISTONE H1"/>
    <property type="match status" value="1"/>
</dbReference>
<dbReference type="GO" id="GO:0005634">
    <property type="term" value="C:nucleus"/>
    <property type="evidence" value="ECO:0007669"/>
    <property type="project" value="UniProtKB-SubCell"/>
</dbReference>
<dbReference type="AlphaFoldDB" id="A0A2G5EJS7"/>
<evidence type="ECO:0000256" key="5">
    <source>
        <dbReference type="ARBA" id="ARBA00023242"/>
    </source>
</evidence>
<dbReference type="GO" id="GO:0031492">
    <property type="term" value="F:nucleosomal DNA binding"/>
    <property type="evidence" value="ECO:0007669"/>
    <property type="project" value="TreeGrafter"/>
</dbReference>
<dbReference type="SMART" id="SM00526">
    <property type="entry name" value="H15"/>
    <property type="match status" value="1"/>
</dbReference>
<evidence type="ECO:0000256" key="1">
    <source>
        <dbReference type="ARBA" id="ARBA00004123"/>
    </source>
</evidence>
<evidence type="ECO:0000259" key="8">
    <source>
        <dbReference type="PROSITE" id="PS51504"/>
    </source>
</evidence>
<dbReference type="EMBL" id="KZ305024">
    <property type="protein sequence ID" value="PIA56004.1"/>
    <property type="molecule type" value="Genomic_DNA"/>
</dbReference>
<dbReference type="GO" id="GO:0045910">
    <property type="term" value="P:negative regulation of DNA recombination"/>
    <property type="evidence" value="ECO:0007669"/>
    <property type="project" value="TreeGrafter"/>
</dbReference>
<gene>
    <name evidence="9" type="ORF">AQUCO_00700371v1</name>
</gene>
<evidence type="ECO:0000256" key="4">
    <source>
        <dbReference type="ARBA" id="ARBA00023125"/>
    </source>
</evidence>
<dbReference type="InterPro" id="IPR005819">
    <property type="entry name" value="H1/H5"/>
</dbReference>
<dbReference type="OrthoDB" id="1110759at2759"/>
<evidence type="ECO:0000256" key="3">
    <source>
        <dbReference type="ARBA" id="ARBA00022454"/>
    </source>
</evidence>
<name>A0A2G5EJS7_AQUCA</name>
<dbReference type="PROSITE" id="PS51504">
    <property type="entry name" value="H15"/>
    <property type="match status" value="1"/>
</dbReference>
<dbReference type="InParanoid" id="A0A2G5EJS7"/>
<evidence type="ECO:0000256" key="7">
    <source>
        <dbReference type="SAM" id="MobiDB-lite"/>
    </source>
</evidence>
<proteinExistence type="inferred from homology"/>
<organism evidence="9 10">
    <name type="scientific">Aquilegia coerulea</name>
    <name type="common">Rocky mountain columbine</name>
    <dbReference type="NCBI Taxonomy" id="218851"/>
    <lineage>
        <taxon>Eukaryota</taxon>
        <taxon>Viridiplantae</taxon>
        <taxon>Streptophyta</taxon>
        <taxon>Embryophyta</taxon>
        <taxon>Tracheophyta</taxon>
        <taxon>Spermatophyta</taxon>
        <taxon>Magnoliopsida</taxon>
        <taxon>Ranunculales</taxon>
        <taxon>Ranunculaceae</taxon>
        <taxon>Thalictroideae</taxon>
        <taxon>Aquilegia</taxon>
    </lineage>
</organism>
<dbReference type="GO" id="GO:0030527">
    <property type="term" value="F:structural constituent of chromatin"/>
    <property type="evidence" value="ECO:0007669"/>
    <property type="project" value="InterPro"/>
</dbReference>
<dbReference type="Proteomes" id="UP000230069">
    <property type="component" value="Unassembled WGS sequence"/>
</dbReference>
<feature type="compositionally biased region" description="Low complexity" evidence="7">
    <location>
        <begin position="1"/>
        <end position="18"/>
    </location>
</feature>
<evidence type="ECO:0000256" key="2">
    <source>
        <dbReference type="ARBA" id="ARBA00004286"/>
    </source>
</evidence>
<dbReference type="SUPFAM" id="SSF46785">
    <property type="entry name" value="Winged helix' DNA-binding domain"/>
    <property type="match status" value="1"/>
</dbReference>
<dbReference type="InterPro" id="IPR005818">
    <property type="entry name" value="Histone_H1/H5_H15"/>
</dbReference>
<dbReference type="GO" id="GO:0000786">
    <property type="term" value="C:nucleosome"/>
    <property type="evidence" value="ECO:0007669"/>
    <property type="project" value="InterPro"/>
</dbReference>
<dbReference type="CDD" id="cd00073">
    <property type="entry name" value="H15"/>
    <property type="match status" value="1"/>
</dbReference>
<dbReference type="GO" id="GO:0003690">
    <property type="term" value="F:double-stranded DNA binding"/>
    <property type="evidence" value="ECO:0007669"/>
    <property type="project" value="TreeGrafter"/>
</dbReference>
<dbReference type="PANTHER" id="PTHR11467:SF36">
    <property type="entry name" value="HISTONE 24-RELATED"/>
    <property type="match status" value="1"/>
</dbReference>
<comment type="subcellular location">
    <subcellularLocation>
        <location evidence="2">Chromosome</location>
    </subcellularLocation>
    <subcellularLocation>
        <location evidence="1 6">Nucleus</location>
    </subcellularLocation>
</comment>
<feature type="region of interest" description="Disordered" evidence="7">
    <location>
        <begin position="1"/>
        <end position="33"/>
    </location>
</feature>
<dbReference type="GO" id="GO:0030261">
    <property type="term" value="P:chromosome condensation"/>
    <property type="evidence" value="ECO:0007669"/>
    <property type="project" value="TreeGrafter"/>
</dbReference>
<comment type="similarity">
    <text evidence="6">Belongs to the histone H1/H5 family.</text>
</comment>
<keyword evidence="5 6" id="KW-0539">Nucleus</keyword>
<evidence type="ECO:0000313" key="9">
    <source>
        <dbReference type="EMBL" id="PIA56004.1"/>
    </source>
</evidence>
<sequence>MAITAASTKAKAKTTSKVASKETKSSVTKPSHPPYFQMIKEAILALKERGGSSPQAIAKYMEEKFKAVLPAISRKF</sequence>
<keyword evidence="4 6" id="KW-0238">DNA-binding</keyword>
<accession>A0A2G5EJS7</accession>
<protein>
    <recommendedName>
        <fullName evidence="8">H15 domain-containing protein</fullName>
    </recommendedName>
</protein>
<dbReference type="STRING" id="218851.A0A2G5EJS7"/>